<keyword evidence="2" id="KW-1185">Reference proteome</keyword>
<dbReference type="AlphaFoldDB" id="A0A2U9IVJ2"/>
<accession>A0A2U9IVJ2</accession>
<dbReference type="EMBL" id="CP029287">
    <property type="protein sequence ID" value="AWS00092.1"/>
    <property type="molecule type" value="Genomic_DNA"/>
</dbReference>
<name>A0A2U9IVJ2_9CREN</name>
<dbReference type="GeneID" id="63017357"/>
<reference evidence="2" key="3">
    <citation type="submission" date="2020-03" db="EMBL/GenBank/DDBJ databases">
        <title>Sequencing and Assembly of Multiple Reported Metal-Biooxidizing Members of the Extremely Thermoacidophilic Archaeal Family Sulfolobaceae.</title>
        <authorList>
            <person name="Counts J.A."/>
            <person name="Kelly R.M."/>
        </authorList>
    </citation>
    <scope>NUCLEOTIDE SEQUENCE [LARGE SCALE GENOMIC DNA]</scope>
    <source>
        <strain evidence="2">HO1-1</strain>
    </source>
</reference>
<protein>
    <submittedName>
        <fullName evidence="1">Uncharacterized protein</fullName>
    </submittedName>
</protein>
<reference evidence="2" key="2">
    <citation type="submission" date="2020-03" db="EMBL/GenBank/DDBJ databases">
        <title>Complete Genome Sequences of Extremely Thermoacidophilic, Metal-Mobilizing Type-Strain Members of the Archaeal Family Sulfolobaceae: Acidianus brierleyi DSM-1651T, Acidianus sulfidivorans DSM-18786T, Metallosphaera hakonensis DSM-7519T, and Metallosphaera prunae DSM-10039T.</title>
        <authorList>
            <person name="Counts J.A."/>
            <person name="Kelly R.M."/>
        </authorList>
    </citation>
    <scope>NUCLEOTIDE SEQUENCE [LARGE SCALE GENOMIC DNA]</scope>
    <source>
        <strain evidence="2">HO1-1</strain>
    </source>
</reference>
<evidence type="ECO:0000313" key="1">
    <source>
        <dbReference type="EMBL" id="AWS00092.1"/>
    </source>
</evidence>
<proteinExistence type="predicted"/>
<organism evidence="1 2">
    <name type="scientific">Metallosphaera hakonensis JCM 8857 = DSM 7519</name>
    <dbReference type="NCBI Taxonomy" id="1293036"/>
    <lineage>
        <taxon>Archaea</taxon>
        <taxon>Thermoproteota</taxon>
        <taxon>Thermoprotei</taxon>
        <taxon>Sulfolobales</taxon>
        <taxon>Sulfolobaceae</taxon>
        <taxon>Metallosphaera</taxon>
    </lineage>
</organism>
<reference evidence="1 2" key="1">
    <citation type="submission" date="2018-05" db="EMBL/GenBank/DDBJ databases">
        <title>Complete Genome Sequences of Extremely Thermoacidophilic, Metal-Mobilizing Type-Strain Members of the Archaeal Family Sulfolobaceae: Acidianus brierleyi DSM-1651T, Acidianus sulfidivorans DSM-18786T, Metallosphaera hakonensis DSM-7519T, and Metallosphaera prunae DSM-10039T.</title>
        <authorList>
            <person name="Counts J.A."/>
            <person name="Kelly R.M."/>
        </authorList>
    </citation>
    <scope>NUCLEOTIDE SEQUENCE [LARGE SCALE GENOMIC DNA]</scope>
    <source>
        <strain evidence="1 2">HO1-1</strain>
    </source>
</reference>
<dbReference type="OrthoDB" id="34428at2157"/>
<gene>
    <name evidence="1" type="ORF">DFR87_10815</name>
</gene>
<dbReference type="Proteomes" id="UP000247586">
    <property type="component" value="Chromosome"/>
</dbReference>
<sequence>MEPEEVNIIRKIVNELISRLPNDCQDLAIEHFNQMLKELRDKGIEKAIRDWYIDQSEEVELIPTR</sequence>
<dbReference type="RefSeq" id="WP_054837470.1">
    <property type="nucleotide sequence ID" value="NZ_BBBA01000065.1"/>
</dbReference>
<evidence type="ECO:0000313" key="2">
    <source>
        <dbReference type="Proteomes" id="UP000247586"/>
    </source>
</evidence>
<dbReference type="KEGG" id="mhk:DFR87_10815"/>